<keyword evidence="1" id="KW-0677">Repeat</keyword>
<gene>
    <name evidence="5" type="ORF">GJ654_16270</name>
</gene>
<evidence type="ECO:0000256" key="2">
    <source>
        <dbReference type="ARBA" id="ARBA00022803"/>
    </source>
</evidence>
<sequence length="567" mass="61248">MRASRTRRSASSISSATSPPILAASLTKPGRKPVSSCSAPAPPTWLGCAPCRTAPARKRRRAKATREGSCSRRSRAGASIRRRRDQPASISICNSATTRISSKSTTTSICVIPPFCRISTRSFRPVARSRSARDPVPSAWRKNGHRFGRDSAAFCRAAGSRFAANWPLSLGFCAFGRWSNPSGCIASRRGRMPMRRAVWFVAGALLATGAARAEDQAPVTDFGRTFGPRVIPTPAAPGSTANPAEKPTQSPQALACANSDGKASPTRRDEACSFVIDQRKWTGKEISWAYANRCAARYKLKQLDRALADCSEAIDQDPDQANAYQLRAEIHRKRDNRAKALEDYDKAIALGAKSSAVFAGRGLLHLLDGDGAKALEDFNQEVALAGGLEDSWMDRGSARLSLGDNAEAEHDFARATELAPKSAQAWLNRGIAALGMGEKAKAAEFFGEALKLDPAQAYAALWRFLASDGSPAAKSELQAWADKATSKDWPFVVTQLYLGRAETAEALGAPKDDDQQCEARFYVAENQLRQGAAQEAATGLKRAVESCPKNFIEYFRAVADLKTIETK</sequence>
<dbReference type="Pfam" id="PF13432">
    <property type="entry name" value="TPR_16"/>
    <property type="match status" value="1"/>
</dbReference>
<dbReference type="AlphaFoldDB" id="A0A6N8DPM9"/>
<comment type="caution">
    <text evidence="5">The sequence shown here is derived from an EMBL/GenBank/DDBJ whole genome shotgun (WGS) entry which is preliminary data.</text>
</comment>
<dbReference type="InterPro" id="IPR019734">
    <property type="entry name" value="TPR_rpt"/>
</dbReference>
<name>A0A6N8DPM9_RHOAC</name>
<evidence type="ECO:0000313" key="5">
    <source>
        <dbReference type="EMBL" id="MTV32542.1"/>
    </source>
</evidence>
<dbReference type="PROSITE" id="PS50293">
    <property type="entry name" value="TPR_REGION"/>
    <property type="match status" value="1"/>
</dbReference>
<feature type="compositionally biased region" description="Polar residues" evidence="4">
    <location>
        <begin position="239"/>
        <end position="252"/>
    </location>
</feature>
<evidence type="ECO:0000256" key="4">
    <source>
        <dbReference type="SAM" id="MobiDB-lite"/>
    </source>
</evidence>
<reference evidence="5 6" key="1">
    <citation type="submission" date="2019-11" db="EMBL/GenBank/DDBJ databases">
        <title>Whole-genome sequence of a Rhodoblastus acidophilus DSM 142.</title>
        <authorList>
            <person name="Kyndt J.A."/>
            <person name="Meyer T.E."/>
        </authorList>
    </citation>
    <scope>NUCLEOTIDE SEQUENCE [LARGE SCALE GENOMIC DNA]</scope>
    <source>
        <strain evidence="5 6">DSM 142</strain>
    </source>
</reference>
<evidence type="ECO:0000313" key="6">
    <source>
        <dbReference type="Proteomes" id="UP000439113"/>
    </source>
</evidence>
<dbReference type="GO" id="GO:0009279">
    <property type="term" value="C:cell outer membrane"/>
    <property type="evidence" value="ECO:0007669"/>
    <property type="project" value="TreeGrafter"/>
</dbReference>
<dbReference type="SMART" id="SM00028">
    <property type="entry name" value="TPR"/>
    <property type="match status" value="6"/>
</dbReference>
<feature type="region of interest" description="Disordered" evidence="4">
    <location>
        <begin position="1"/>
        <end position="40"/>
    </location>
</feature>
<dbReference type="OrthoDB" id="9813074at2"/>
<feature type="repeat" description="TPR" evidence="3">
    <location>
        <begin position="423"/>
        <end position="456"/>
    </location>
</feature>
<evidence type="ECO:0000256" key="1">
    <source>
        <dbReference type="ARBA" id="ARBA00022737"/>
    </source>
</evidence>
<feature type="region of interest" description="Disordered" evidence="4">
    <location>
        <begin position="233"/>
        <end position="264"/>
    </location>
</feature>
<dbReference type="PANTHER" id="PTHR44858:SF1">
    <property type="entry name" value="UDP-N-ACETYLGLUCOSAMINE--PEPTIDE N-ACETYLGLUCOSAMINYLTRANSFERASE SPINDLY-RELATED"/>
    <property type="match status" value="1"/>
</dbReference>
<dbReference type="PROSITE" id="PS50005">
    <property type="entry name" value="TPR"/>
    <property type="match status" value="3"/>
</dbReference>
<protein>
    <submittedName>
        <fullName evidence="5">Tetratricopeptide repeat protein</fullName>
    </submittedName>
</protein>
<dbReference type="InterPro" id="IPR011990">
    <property type="entry name" value="TPR-like_helical_dom_sf"/>
</dbReference>
<dbReference type="EMBL" id="WNKS01000018">
    <property type="protein sequence ID" value="MTV32542.1"/>
    <property type="molecule type" value="Genomic_DNA"/>
</dbReference>
<feature type="compositionally biased region" description="Basic residues" evidence="4">
    <location>
        <begin position="72"/>
        <end position="84"/>
    </location>
</feature>
<dbReference type="Proteomes" id="UP000439113">
    <property type="component" value="Unassembled WGS sequence"/>
</dbReference>
<evidence type="ECO:0000256" key="3">
    <source>
        <dbReference type="PROSITE-ProRule" id="PRU00339"/>
    </source>
</evidence>
<proteinExistence type="predicted"/>
<dbReference type="SUPFAM" id="SSF48452">
    <property type="entry name" value="TPR-like"/>
    <property type="match status" value="2"/>
</dbReference>
<accession>A0A6N8DPM9</accession>
<feature type="repeat" description="TPR" evidence="3">
    <location>
        <begin position="321"/>
        <end position="354"/>
    </location>
</feature>
<keyword evidence="2 3" id="KW-0802">TPR repeat</keyword>
<feature type="repeat" description="TPR" evidence="3">
    <location>
        <begin position="389"/>
        <end position="422"/>
    </location>
</feature>
<feature type="compositionally biased region" description="Low complexity" evidence="4">
    <location>
        <begin position="9"/>
        <end position="26"/>
    </location>
</feature>
<feature type="region of interest" description="Disordered" evidence="4">
    <location>
        <begin position="56"/>
        <end position="84"/>
    </location>
</feature>
<dbReference type="InterPro" id="IPR050498">
    <property type="entry name" value="Ycf3"/>
</dbReference>
<organism evidence="5 6">
    <name type="scientific">Rhodoblastus acidophilus</name>
    <name type="common">Rhodopseudomonas acidophila</name>
    <dbReference type="NCBI Taxonomy" id="1074"/>
    <lineage>
        <taxon>Bacteria</taxon>
        <taxon>Pseudomonadati</taxon>
        <taxon>Pseudomonadota</taxon>
        <taxon>Alphaproteobacteria</taxon>
        <taxon>Hyphomicrobiales</taxon>
        <taxon>Rhodoblastaceae</taxon>
        <taxon>Rhodoblastus</taxon>
    </lineage>
</organism>
<dbReference type="GO" id="GO:0046813">
    <property type="term" value="P:receptor-mediated virion attachment to host cell"/>
    <property type="evidence" value="ECO:0007669"/>
    <property type="project" value="TreeGrafter"/>
</dbReference>
<dbReference type="Gene3D" id="1.25.40.10">
    <property type="entry name" value="Tetratricopeptide repeat domain"/>
    <property type="match status" value="2"/>
</dbReference>
<dbReference type="PANTHER" id="PTHR44858">
    <property type="entry name" value="TETRATRICOPEPTIDE REPEAT PROTEIN 6"/>
    <property type="match status" value="1"/>
</dbReference>